<keyword evidence="2" id="KW-1185">Reference proteome</keyword>
<dbReference type="Proteomes" id="UP001218218">
    <property type="component" value="Unassembled WGS sequence"/>
</dbReference>
<sequence length="651" mass="71868">MAFDAANRVPDEIVSEILSPLLKHSDEVFCDQSEKPLLDPDHSASRYLLVCKSWLRVSTPLLYNVVILRTTAQAEALQAVLKTNKEFGLFIQKLRVEGGFGNAMHTIFNCAPNLTDLYLTLFIAGSDNVKGLCTGLALVNPRRVVVVDAGYEDEAQPRKNKKVTELLETLLRLIPKWDRLVRSFKHVLLKLTRTATQQTFQFPYAAGFDGTTGHATTGPRADGLASALAKSETVETLIVPIGNSFPEYLRKSVDATSLKSIHFTPFKKSQFQLVGGSWGLAQIREVVDQDPQLKAITTFTEPEDEEEQLNIRRALDSDDEDVDSEDDDNDDDDIFGRIFAIRERQMQKASRVRSYRGVKFTLDEHGNYSHPGKSHAFAETATALKRLGATIGGTVKILSVCLSEQPAKIDPIVLDPFTSVTSLTWRTVEKASFLPPDVGFSVLPLIEELTVQSDTVTSSFLNIMQELPLNSLRVVDLIGDISGAATFLQRHGAKLQELTTTPGIATATDVFNVCTGLHTLKVLGSRWADEADENDTSVLREDFFACSTPHGSLAKIHFLRNTISRSFYVNKARKEVAAAGPVFEQLNPKSFPALKEIQMDDIKWPTSEQEARKNGWVPISEALHGKGIKVVDEAGVSGPTGARGKLSSRRR</sequence>
<proteinExistence type="predicted"/>
<name>A0AAD7EXA9_9AGAR</name>
<protein>
    <submittedName>
        <fullName evidence="1">Uncharacterized protein</fullName>
    </submittedName>
</protein>
<gene>
    <name evidence="1" type="ORF">DFH08DRAFT_42776</name>
</gene>
<dbReference type="EMBL" id="JARIHO010000010">
    <property type="protein sequence ID" value="KAJ7354286.1"/>
    <property type="molecule type" value="Genomic_DNA"/>
</dbReference>
<dbReference type="AlphaFoldDB" id="A0AAD7EXA9"/>
<reference evidence="1" key="1">
    <citation type="submission" date="2023-03" db="EMBL/GenBank/DDBJ databases">
        <title>Massive genome expansion in bonnet fungi (Mycena s.s.) driven by repeated elements and novel gene families across ecological guilds.</title>
        <authorList>
            <consortium name="Lawrence Berkeley National Laboratory"/>
            <person name="Harder C.B."/>
            <person name="Miyauchi S."/>
            <person name="Viragh M."/>
            <person name="Kuo A."/>
            <person name="Thoen E."/>
            <person name="Andreopoulos B."/>
            <person name="Lu D."/>
            <person name="Skrede I."/>
            <person name="Drula E."/>
            <person name="Henrissat B."/>
            <person name="Morin E."/>
            <person name="Kohler A."/>
            <person name="Barry K."/>
            <person name="LaButti K."/>
            <person name="Morin E."/>
            <person name="Salamov A."/>
            <person name="Lipzen A."/>
            <person name="Mereny Z."/>
            <person name="Hegedus B."/>
            <person name="Baldrian P."/>
            <person name="Stursova M."/>
            <person name="Weitz H."/>
            <person name="Taylor A."/>
            <person name="Grigoriev I.V."/>
            <person name="Nagy L.G."/>
            <person name="Martin F."/>
            <person name="Kauserud H."/>
        </authorList>
    </citation>
    <scope>NUCLEOTIDE SEQUENCE</scope>
    <source>
        <strain evidence="1">CBHHK002</strain>
    </source>
</reference>
<accession>A0AAD7EXA9</accession>
<comment type="caution">
    <text evidence="1">The sequence shown here is derived from an EMBL/GenBank/DDBJ whole genome shotgun (WGS) entry which is preliminary data.</text>
</comment>
<evidence type="ECO:0000313" key="1">
    <source>
        <dbReference type="EMBL" id="KAJ7354286.1"/>
    </source>
</evidence>
<evidence type="ECO:0000313" key="2">
    <source>
        <dbReference type="Proteomes" id="UP001218218"/>
    </source>
</evidence>
<organism evidence="1 2">
    <name type="scientific">Mycena albidolilacea</name>
    <dbReference type="NCBI Taxonomy" id="1033008"/>
    <lineage>
        <taxon>Eukaryota</taxon>
        <taxon>Fungi</taxon>
        <taxon>Dikarya</taxon>
        <taxon>Basidiomycota</taxon>
        <taxon>Agaricomycotina</taxon>
        <taxon>Agaricomycetes</taxon>
        <taxon>Agaricomycetidae</taxon>
        <taxon>Agaricales</taxon>
        <taxon>Marasmiineae</taxon>
        <taxon>Mycenaceae</taxon>
        <taxon>Mycena</taxon>
    </lineage>
</organism>